<reference evidence="2" key="1">
    <citation type="submission" date="2018-05" db="EMBL/GenBank/DDBJ databases">
        <title>Complete Genome Sequence of Methylobacterium sp. 17SD2-17.</title>
        <authorList>
            <person name="Srinivasan S."/>
        </authorList>
    </citation>
    <scope>NUCLEOTIDE SEQUENCE [LARGE SCALE GENOMIC DNA]</scope>
    <source>
        <strain evidence="2">17SD2-17</strain>
    </source>
</reference>
<dbReference type="OrthoDB" id="330810at2"/>
<organism evidence="1 2">
    <name type="scientific">Methylobacterium durans</name>
    <dbReference type="NCBI Taxonomy" id="2202825"/>
    <lineage>
        <taxon>Bacteria</taxon>
        <taxon>Pseudomonadati</taxon>
        <taxon>Pseudomonadota</taxon>
        <taxon>Alphaproteobacteria</taxon>
        <taxon>Hyphomicrobiales</taxon>
        <taxon>Methylobacteriaceae</taxon>
        <taxon>Methylobacterium</taxon>
    </lineage>
</organism>
<name>A0A2U8W4I6_9HYPH</name>
<dbReference type="RefSeq" id="WP_109889606.1">
    <property type="nucleotide sequence ID" value="NZ_CP029550.1"/>
</dbReference>
<protein>
    <submittedName>
        <fullName evidence="1">Addiction module toxin RelE</fullName>
    </submittedName>
</protein>
<dbReference type="EMBL" id="CP029550">
    <property type="protein sequence ID" value="AWN40987.1"/>
    <property type="molecule type" value="Genomic_DNA"/>
</dbReference>
<dbReference type="InterPro" id="IPR009241">
    <property type="entry name" value="HigB-like"/>
</dbReference>
<dbReference type="KEGG" id="mets:DK389_11210"/>
<gene>
    <name evidence="1" type="ORF">DK389_11210</name>
</gene>
<proteinExistence type="predicted"/>
<accession>A0A2U8W4I6</accession>
<evidence type="ECO:0000313" key="2">
    <source>
        <dbReference type="Proteomes" id="UP000245926"/>
    </source>
</evidence>
<dbReference type="AlphaFoldDB" id="A0A2U8W4I6"/>
<dbReference type="Proteomes" id="UP000245926">
    <property type="component" value="Chromosome"/>
</dbReference>
<evidence type="ECO:0000313" key="1">
    <source>
        <dbReference type="EMBL" id="AWN40987.1"/>
    </source>
</evidence>
<keyword evidence="2" id="KW-1185">Reference proteome</keyword>
<sequence>MSWDVAFGDAFDAEFEALPRPVQDELLASAKLLAAFGPQLGRPHVDTLNGSSFANMKKLRFSADDGVWRVAFAFDPRRKAILLVAGDKAGLGEQRFYKTLIAKADGRYRAHLDGLADAKGDGDGPQSR</sequence>
<dbReference type="Pfam" id="PF05973">
    <property type="entry name" value="Gp49"/>
    <property type="match status" value="1"/>
</dbReference>